<feature type="domain" description="Peptidase M17 leucyl aminopeptidase N-terminal" evidence="1">
    <location>
        <begin position="19"/>
        <end position="147"/>
    </location>
</feature>
<dbReference type="SUPFAM" id="SSF52949">
    <property type="entry name" value="Macro domain-like"/>
    <property type="match status" value="1"/>
</dbReference>
<accession>A0A3B0Z001</accession>
<dbReference type="GO" id="GO:0070006">
    <property type="term" value="F:metalloaminopeptidase activity"/>
    <property type="evidence" value="ECO:0007669"/>
    <property type="project" value="InterPro"/>
</dbReference>
<dbReference type="GO" id="GO:0006508">
    <property type="term" value="P:proteolysis"/>
    <property type="evidence" value="ECO:0007669"/>
    <property type="project" value="InterPro"/>
</dbReference>
<reference evidence="2" key="1">
    <citation type="submission" date="2018-06" db="EMBL/GenBank/DDBJ databases">
        <authorList>
            <person name="Zhirakovskaya E."/>
        </authorList>
    </citation>
    <scope>NUCLEOTIDE SEQUENCE</scope>
</reference>
<dbReference type="AlphaFoldDB" id="A0A3B0Z001"/>
<name>A0A3B0Z001_9ZZZZ</name>
<protein>
    <recommendedName>
        <fullName evidence="1">Peptidase M17 leucyl aminopeptidase N-terminal domain-containing protein</fullName>
    </recommendedName>
</protein>
<evidence type="ECO:0000313" key="2">
    <source>
        <dbReference type="EMBL" id="VAW79779.1"/>
    </source>
</evidence>
<dbReference type="InterPro" id="IPR043472">
    <property type="entry name" value="Macro_dom-like"/>
</dbReference>
<gene>
    <name evidence="2" type="ORF">MNBD_GAMMA13-1532</name>
</gene>
<dbReference type="EMBL" id="UOFK01000206">
    <property type="protein sequence ID" value="VAW79779.1"/>
    <property type="molecule type" value="Genomic_DNA"/>
</dbReference>
<evidence type="ECO:0000259" key="1">
    <source>
        <dbReference type="Pfam" id="PF02789"/>
    </source>
</evidence>
<dbReference type="Gene3D" id="3.40.220.10">
    <property type="entry name" value="Leucine Aminopeptidase, subunit E, domain 1"/>
    <property type="match status" value="1"/>
</dbReference>
<organism evidence="2">
    <name type="scientific">hydrothermal vent metagenome</name>
    <dbReference type="NCBI Taxonomy" id="652676"/>
    <lineage>
        <taxon>unclassified sequences</taxon>
        <taxon>metagenomes</taxon>
        <taxon>ecological metagenomes</taxon>
    </lineage>
</organism>
<feature type="non-terminal residue" evidence="2">
    <location>
        <position position="158"/>
    </location>
</feature>
<sequence length="158" mass="16853">MDSNVKSGDADKLRSGCVVVGISTPKRLSAAAEQLDKASGGQLAALLKSGDIDTSCAKTTLIHDPKGAIQASRLLIVGCGKSKQLSPKDFIKIASAAAETLQNSSATDALSYLAEIKVENRDLTWKAQQIIIASRDVVYRFDELKSDAKAPKKPLRRL</sequence>
<proteinExistence type="predicted"/>
<dbReference type="InterPro" id="IPR008283">
    <property type="entry name" value="Peptidase_M17_N"/>
</dbReference>
<dbReference type="Pfam" id="PF02789">
    <property type="entry name" value="Peptidase_M17_N"/>
    <property type="match status" value="1"/>
</dbReference>